<reference evidence="2 3" key="1">
    <citation type="submission" date="2017-11" db="EMBL/GenBank/DDBJ databases">
        <title>Comparitive Functional Genomics of Dry Heat Resistant strains isolated from the Viking Spacecraft.</title>
        <authorList>
            <person name="Seuylemezian A."/>
            <person name="Cooper K."/>
            <person name="Vaishampayan P."/>
        </authorList>
    </citation>
    <scope>NUCLEOTIDE SEQUENCE [LARGE SCALE GENOMIC DNA]</scope>
    <source>
        <strain evidence="2 3">V32-6</strain>
    </source>
</reference>
<dbReference type="Gene3D" id="3.40.50.300">
    <property type="entry name" value="P-loop containing nucleotide triphosphate hydrolases"/>
    <property type="match status" value="2"/>
</dbReference>
<dbReference type="Pfam" id="PF04851">
    <property type="entry name" value="ResIII"/>
    <property type="match status" value="1"/>
</dbReference>
<dbReference type="GO" id="GO:0016787">
    <property type="term" value="F:hydrolase activity"/>
    <property type="evidence" value="ECO:0007669"/>
    <property type="project" value="InterPro"/>
</dbReference>
<keyword evidence="2" id="KW-0378">Hydrolase</keyword>
<dbReference type="GO" id="GO:0009007">
    <property type="term" value="F:site-specific DNA-methyltransferase (adenine-specific) activity"/>
    <property type="evidence" value="ECO:0007669"/>
    <property type="project" value="UniProtKB-EC"/>
</dbReference>
<dbReference type="GO" id="GO:0003677">
    <property type="term" value="F:DNA binding"/>
    <property type="evidence" value="ECO:0007669"/>
    <property type="project" value="InterPro"/>
</dbReference>
<evidence type="ECO:0000259" key="1">
    <source>
        <dbReference type="SMART" id="SM00487"/>
    </source>
</evidence>
<dbReference type="SMART" id="SM00487">
    <property type="entry name" value="DEXDc"/>
    <property type="match status" value="1"/>
</dbReference>
<dbReference type="InterPro" id="IPR006935">
    <property type="entry name" value="Helicase/UvrB_N"/>
</dbReference>
<dbReference type="InterPro" id="IPR014001">
    <property type="entry name" value="Helicase_ATP-bd"/>
</dbReference>
<evidence type="ECO:0000313" key="3">
    <source>
        <dbReference type="Proteomes" id="UP000234950"/>
    </source>
</evidence>
<proteinExistence type="predicted"/>
<name>A0A2N5H8U4_9BACI</name>
<dbReference type="RefSeq" id="WP_101650697.1">
    <property type="nucleotide sequence ID" value="NZ_PGVE01000086.1"/>
</dbReference>
<dbReference type="InterPro" id="IPR029063">
    <property type="entry name" value="SAM-dependent_MTases_sf"/>
</dbReference>
<dbReference type="PROSITE" id="PS00092">
    <property type="entry name" value="N6_MTASE"/>
    <property type="match status" value="1"/>
</dbReference>
<keyword evidence="2" id="KW-0255">Endonuclease</keyword>
<protein>
    <submittedName>
        <fullName evidence="2">Restriction endonuclease</fullName>
    </submittedName>
</protein>
<gene>
    <name evidence="2" type="ORF">CVD27_22745</name>
</gene>
<keyword evidence="3" id="KW-1185">Reference proteome</keyword>
<dbReference type="SUPFAM" id="SSF53335">
    <property type="entry name" value="S-adenosyl-L-methionine-dependent methyltransferases"/>
    <property type="match status" value="1"/>
</dbReference>
<dbReference type="GO" id="GO:0005524">
    <property type="term" value="F:ATP binding"/>
    <property type="evidence" value="ECO:0007669"/>
    <property type="project" value="InterPro"/>
</dbReference>
<organism evidence="2 3">
    <name type="scientific">Neobacillus cucumis</name>
    <dbReference type="NCBI Taxonomy" id="1740721"/>
    <lineage>
        <taxon>Bacteria</taxon>
        <taxon>Bacillati</taxon>
        <taxon>Bacillota</taxon>
        <taxon>Bacilli</taxon>
        <taxon>Bacillales</taxon>
        <taxon>Bacillaceae</taxon>
        <taxon>Neobacillus</taxon>
    </lineage>
</organism>
<dbReference type="GO" id="GO:0032259">
    <property type="term" value="P:methylation"/>
    <property type="evidence" value="ECO:0007669"/>
    <property type="project" value="InterPro"/>
</dbReference>
<dbReference type="OrthoDB" id="9813673at2"/>
<dbReference type="Proteomes" id="UP000234950">
    <property type="component" value="Unassembled WGS sequence"/>
</dbReference>
<dbReference type="GO" id="GO:0006304">
    <property type="term" value="P:DNA modification"/>
    <property type="evidence" value="ECO:0007669"/>
    <property type="project" value="InterPro"/>
</dbReference>
<dbReference type="Pfam" id="PF07669">
    <property type="entry name" value="Eco57I"/>
    <property type="match status" value="1"/>
</dbReference>
<dbReference type="REBASE" id="278510">
    <property type="entry name" value="BcuV326ORF22745P"/>
</dbReference>
<sequence>MDRTIINPYEELDLKIYAYTLPEVPSHEGYIKIGDTNRQVKKRILEQIGTAGLNPNILFEKIAKRSDGTWFHDKSLHRFLQQNGVEKKDFNGYADEWFYFNGTPEKAEILTDKYINRDYDEIQIDKTDSDYSLRNEQSRAVQLTLDYYNSGQEPREFLWNAKPRFGKTLTSYDFVRKTNATNVLIVTNRPAIANSWFDDFKKFISWQETGMKFVSETDSLKDKALSRKDFIDFVNSTDHENPSQITFISLQDLKGAKFAGGGYEKLEWVGQLNWDLLIIDEAHEGVDTAKTDVAFNNIKRNFTLHLSGTPFKALANNKFNQDQIFNWSYVDEQEAKENWDYTTGSNPYENLPTLSLFTYQMSKMIEERVSKGLTLDDNSNVDYAFDLNEFFRVKEDGKFEYEASVKKFLDNIASGKFPFATDEHRGELNHTFWLLPRVNSAKALEKLLKSHPVFGEYKIVLAAGDGISVVNDPSLEEEGQDYKKNEKSFDKVKKAISENEKTITLSVGQLTTGITIPEWSAVLMLSNIKSPSLYFQAAFRAQNPYEFVQDGKLYRKENAYIFDFAPERTLLLFDEFANNLSSGSSKTGEERKKKIKKLLNFFPVIGEDDEGNMHELDATEVLTIPTKITSTEVIKRGFMSNLLFANIAGIFGGNSPFKEILDKIKPEKNKRLTDKREVNVTKPMIDDDGNVDVPTDIVINHTKDIFGDAIYKLIETADIPEIPEVTTITTEITDTLDRGFSKLKETFNLNKTQTDKAKDEVTSSIQDVVQKNIETYHSQLNEIEHEFTEQIQTAHEAHDEYKVDQLKKEFEQKKVEVNKSFTENLNTEVSVTVETAVEKQIVNEEEKKKKTTEDDVRDHLRGFARTIPAFLMAYGNNDTTLANFEENIDEPTFEELTSITVDEFRKLRDGFDYVDEDGNNRKVSGLFNEVVFDASIKEFFNTKKRLSNYFDETLTEDIFDYIPPQQTNQIFTPRRVVKLMVDLVAENNPDIFSKYNVKFIDLYTKSGLYITEIVKRLNEGLKEQIPNSEERIKWILENQVYACAPSNIIYNIAKNYIFADDFKNISDKNIVECDLTNYAKGGNSLKKLQEVFGDENLKFDVIIGNPPYQEMDAGAQASASPIYHHFVRLAKELNPELISFIMPTRWYVGGKGLDDFRDEMLNDIHLKELHDWLTPEDIFPNTNIRGGVCYFLWDSMYNNRDNLTRVVTHEKNTIVSNTSRSLKYKDSDILIRDSSAFSILNKIDCSGNNSLMEYVSARNPFGFSTNFTKNSKFKNDSNVMNEPIKCYANKGIVGYIELNEIRKNSMYINKWKVLTPYSNNIGTELNDDNLNTIVASPNSICTETYLVIGAELELNENGANSLAKYMKTKFVRFLHSLAKNSQHGTRNTYRFVPVQDFADNLDIDWSTPINELDQQLYKKYNLTFEEIQHIESKIKPM</sequence>
<dbReference type="GO" id="GO:0004519">
    <property type="term" value="F:endonuclease activity"/>
    <property type="evidence" value="ECO:0007669"/>
    <property type="project" value="UniProtKB-KW"/>
</dbReference>
<keyword evidence="2" id="KW-0540">Nuclease</keyword>
<dbReference type="InterPro" id="IPR027417">
    <property type="entry name" value="P-loop_NTPase"/>
</dbReference>
<comment type="caution">
    <text evidence="2">The sequence shown here is derived from an EMBL/GenBank/DDBJ whole genome shotgun (WGS) entry which is preliminary data.</text>
</comment>
<dbReference type="EMBL" id="PGVE01000086">
    <property type="protein sequence ID" value="PLS01938.1"/>
    <property type="molecule type" value="Genomic_DNA"/>
</dbReference>
<feature type="domain" description="Helicase ATP-binding" evidence="1">
    <location>
        <begin position="129"/>
        <end position="336"/>
    </location>
</feature>
<dbReference type="InterPro" id="IPR002052">
    <property type="entry name" value="DNA_methylase_N6_adenine_CS"/>
</dbReference>
<dbReference type="Gene3D" id="3.40.50.150">
    <property type="entry name" value="Vaccinia Virus protein VP39"/>
    <property type="match status" value="1"/>
</dbReference>
<dbReference type="InterPro" id="IPR011639">
    <property type="entry name" value="MethylTrfase_TaqI-like_dom"/>
</dbReference>
<accession>A0A2N5H8U4</accession>
<dbReference type="SUPFAM" id="SSF52540">
    <property type="entry name" value="P-loop containing nucleoside triphosphate hydrolases"/>
    <property type="match status" value="2"/>
</dbReference>
<evidence type="ECO:0000313" key="2">
    <source>
        <dbReference type="EMBL" id="PLS01938.1"/>
    </source>
</evidence>